<evidence type="ECO:0000313" key="6">
    <source>
        <dbReference type="EMBL" id="MBB3706058.1"/>
    </source>
</evidence>
<dbReference type="InterPro" id="IPR006115">
    <property type="entry name" value="6PGDH_NADP-bd"/>
</dbReference>
<dbReference type="PANTHER" id="PTHR43580">
    <property type="entry name" value="OXIDOREDUCTASE GLYR1-RELATED"/>
    <property type="match status" value="1"/>
</dbReference>
<dbReference type="EMBL" id="CP015005">
    <property type="protein sequence ID" value="AMS43384.1"/>
    <property type="molecule type" value="Genomic_DNA"/>
</dbReference>
<reference evidence="5 7" key="1">
    <citation type="submission" date="2016-03" db="EMBL/GenBank/DDBJ databases">
        <title>Complete genome of Aminobacter aminovorans KCTC 2477.</title>
        <authorList>
            <person name="Kim K.M."/>
        </authorList>
    </citation>
    <scope>NUCLEOTIDE SEQUENCE [LARGE SCALE GENOMIC DNA]</scope>
    <source>
        <strain evidence="5 7">KCTC 2477</strain>
    </source>
</reference>
<dbReference type="PIRSF" id="PIRSF000103">
    <property type="entry name" value="HIBADH"/>
    <property type="match status" value="1"/>
</dbReference>
<dbReference type="GO" id="GO:0050661">
    <property type="term" value="F:NADP binding"/>
    <property type="evidence" value="ECO:0007669"/>
    <property type="project" value="InterPro"/>
</dbReference>
<proteinExistence type="predicted"/>
<dbReference type="Proteomes" id="UP000577697">
    <property type="component" value="Unassembled WGS sequence"/>
</dbReference>
<gene>
    <name evidence="5" type="ORF">AA2016_4472</name>
    <name evidence="6" type="ORF">FHS67_002378</name>
</gene>
<dbReference type="Pfam" id="PF03446">
    <property type="entry name" value="NAD_binding_2"/>
    <property type="match status" value="1"/>
</dbReference>
<dbReference type="PANTHER" id="PTHR43580:SF2">
    <property type="entry name" value="CYTOKINE-LIKE NUCLEAR FACTOR N-PAC"/>
    <property type="match status" value="1"/>
</dbReference>
<dbReference type="KEGG" id="aak:AA2016_4472"/>
<dbReference type="InterPro" id="IPR051265">
    <property type="entry name" value="HIBADH-related_NP60_sf"/>
</dbReference>
<dbReference type="SUPFAM" id="SSF48179">
    <property type="entry name" value="6-phosphogluconate dehydrogenase C-terminal domain-like"/>
    <property type="match status" value="1"/>
</dbReference>
<feature type="active site" evidence="2">
    <location>
        <position position="167"/>
    </location>
</feature>
<dbReference type="InterPro" id="IPR013328">
    <property type="entry name" value="6PGD_dom2"/>
</dbReference>
<dbReference type="InterPro" id="IPR036291">
    <property type="entry name" value="NAD(P)-bd_dom_sf"/>
</dbReference>
<feature type="domain" description="NADPH-dependent reductive aminase-like C-terminal" evidence="4">
    <location>
        <begin position="162"/>
        <end position="287"/>
    </location>
</feature>
<evidence type="ECO:0000259" key="4">
    <source>
        <dbReference type="Pfam" id="PF21761"/>
    </source>
</evidence>
<dbReference type="InterPro" id="IPR015815">
    <property type="entry name" value="HIBADH-related"/>
</dbReference>
<evidence type="ECO:0000256" key="1">
    <source>
        <dbReference type="ARBA" id="ARBA00023002"/>
    </source>
</evidence>
<organism evidence="5 7">
    <name type="scientific">Aminobacter aminovorans</name>
    <name type="common">Chelatobacter heintzii</name>
    <dbReference type="NCBI Taxonomy" id="83263"/>
    <lineage>
        <taxon>Bacteria</taxon>
        <taxon>Pseudomonadati</taxon>
        <taxon>Pseudomonadota</taxon>
        <taxon>Alphaproteobacteria</taxon>
        <taxon>Hyphomicrobiales</taxon>
        <taxon>Phyllobacteriaceae</taxon>
        <taxon>Aminobacter</taxon>
    </lineage>
</organism>
<dbReference type="InterPro" id="IPR048666">
    <property type="entry name" value="RedAm-like_C"/>
</dbReference>
<feature type="domain" description="6-phosphogluconate dehydrogenase NADP-binding" evidence="3">
    <location>
        <begin position="4"/>
        <end position="160"/>
    </location>
</feature>
<dbReference type="Gene3D" id="3.40.50.720">
    <property type="entry name" value="NAD(P)-binding Rossmann-like Domain"/>
    <property type="match status" value="1"/>
</dbReference>
<evidence type="ECO:0000313" key="7">
    <source>
        <dbReference type="Proteomes" id="UP000075755"/>
    </source>
</evidence>
<dbReference type="InterPro" id="IPR008927">
    <property type="entry name" value="6-PGluconate_DH-like_C_sf"/>
</dbReference>
<dbReference type="EMBL" id="JACICB010000008">
    <property type="protein sequence ID" value="MBB3706058.1"/>
    <property type="molecule type" value="Genomic_DNA"/>
</dbReference>
<keyword evidence="1" id="KW-0560">Oxidoreductase</keyword>
<dbReference type="Gene3D" id="1.10.1040.10">
    <property type="entry name" value="N-(1-d-carboxylethyl)-l-norvaline Dehydrogenase, domain 2"/>
    <property type="match status" value="1"/>
</dbReference>
<keyword evidence="8" id="KW-1185">Reference proteome</keyword>
<evidence type="ECO:0000259" key="3">
    <source>
        <dbReference type="Pfam" id="PF03446"/>
    </source>
</evidence>
<name>A0AAC8YSS2_AMIAI</name>
<protein>
    <submittedName>
        <fullName evidence="6">3-hydroxyisobutyrate dehydrogenase-like beta-hydroxyacid dehydrogenase</fullName>
    </submittedName>
</protein>
<reference evidence="6 8" key="2">
    <citation type="submission" date="2020-08" db="EMBL/GenBank/DDBJ databases">
        <title>Genomic Encyclopedia of Type Strains, Phase IV (KMG-IV): sequencing the most valuable type-strain genomes for metagenomic binning, comparative biology and taxonomic classification.</title>
        <authorList>
            <person name="Goeker M."/>
        </authorList>
    </citation>
    <scope>NUCLEOTIDE SEQUENCE [LARGE SCALE GENOMIC DNA]</scope>
    <source>
        <strain evidence="6 8">DSM 10368</strain>
    </source>
</reference>
<sequence length="302" mass="30992">MGDVTVIGLGAMGTALARAFLSAGKTTVVWNRTSAKADVLRDAGAEVALSAAEAVAASPVLVMCLSDCAATRSILEDEAVAEIVAGRLVVQLASGTSREARAMAAWAAKRGADFLDGAISAWPSQIGGADAAILIAGPETTFTSATALLKALAGSLVHVGPDVGHAKALFGAALAYYAAHWIGFSHGAVICEAEGLDPARFGELMAGSAPFFADDMRRMGRVIATNSFSAPESTIASVRADIARLVEVSDDLEIGADFPTFAASVFQRAVDAGYGAEEHCAVTKVLRGTSPHQRRPVQGSFV</sequence>
<dbReference type="SUPFAM" id="SSF51735">
    <property type="entry name" value="NAD(P)-binding Rossmann-fold domains"/>
    <property type="match status" value="1"/>
</dbReference>
<dbReference type="Proteomes" id="UP000075755">
    <property type="component" value="Chromosome"/>
</dbReference>
<dbReference type="AlphaFoldDB" id="A0AAC8YSS2"/>
<accession>A0AAC8YSS2</accession>
<dbReference type="Pfam" id="PF21761">
    <property type="entry name" value="RedAm-like_C"/>
    <property type="match status" value="1"/>
</dbReference>
<evidence type="ECO:0000313" key="8">
    <source>
        <dbReference type="Proteomes" id="UP000577697"/>
    </source>
</evidence>
<dbReference type="GO" id="GO:0016491">
    <property type="term" value="F:oxidoreductase activity"/>
    <property type="evidence" value="ECO:0007669"/>
    <property type="project" value="UniProtKB-KW"/>
</dbReference>
<evidence type="ECO:0000256" key="2">
    <source>
        <dbReference type="PIRSR" id="PIRSR000103-1"/>
    </source>
</evidence>
<evidence type="ECO:0000313" key="5">
    <source>
        <dbReference type="EMBL" id="AMS43384.1"/>
    </source>
</evidence>